<name>A0AAV7V3J3_PLEWA</name>
<gene>
    <name evidence="2" type="ORF">NDU88_004025</name>
</gene>
<evidence type="ECO:0000313" key="2">
    <source>
        <dbReference type="EMBL" id="KAJ1194739.1"/>
    </source>
</evidence>
<reference evidence="2" key="1">
    <citation type="journal article" date="2022" name="bioRxiv">
        <title>Sequencing and chromosome-scale assembly of the giantPleurodeles waltlgenome.</title>
        <authorList>
            <person name="Brown T."/>
            <person name="Elewa A."/>
            <person name="Iarovenko S."/>
            <person name="Subramanian E."/>
            <person name="Araus A.J."/>
            <person name="Petzold A."/>
            <person name="Susuki M."/>
            <person name="Suzuki K.-i.T."/>
            <person name="Hayashi T."/>
            <person name="Toyoda A."/>
            <person name="Oliveira C."/>
            <person name="Osipova E."/>
            <person name="Leigh N.D."/>
            <person name="Simon A."/>
            <person name="Yun M.H."/>
        </authorList>
    </citation>
    <scope>NUCLEOTIDE SEQUENCE</scope>
    <source>
        <strain evidence="2">20211129_DDA</strain>
        <tissue evidence="2">Liver</tissue>
    </source>
</reference>
<accession>A0AAV7V3J3</accession>
<keyword evidence="3" id="KW-1185">Reference proteome</keyword>
<dbReference type="AlphaFoldDB" id="A0AAV7V3J3"/>
<dbReference type="Proteomes" id="UP001066276">
    <property type="component" value="Chromosome 2_2"/>
</dbReference>
<protein>
    <submittedName>
        <fullName evidence="2">Uncharacterized protein</fullName>
    </submittedName>
</protein>
<evidence type="ECO:0000313" key="3">
    <source>
        <dbReference type="Proteomes" id="UP001066276"/>
    </source>
</evidence>
<evidence type="ECO:0000256" key="1">
    <source>
        <dbReference type="SAM" id="MobiDB-lite"/>
    </source>
</evidence>
<feature type="region of interest" description="Disordered" evidence="1">
    <location>
        <begin position="1"/>
        <end position="51"/>
    </location>
</feature>
<dbReference type="EMBL" id="JANPWB010000004">
    <property type="protein sequence ID" value="KAJ1194739.1"/>
    <property type="molecule type" value="Genomic_DNA"/>
</dbReference>
<organism evidence="2 3">
    <name type="scientific">Pleurodeles waltl</name>
    <name type="common">Iberian ribbed newt</name>
    <dbReference type="NCBI Taxonomy" id="8319"/>
    <lineage>
        <taxon>Eukaryota</taxon>
        <taxon>Metazoa</taxon>
        <taxon>Chordata</taxon>
        <taxon>Craniata</taxon>
        <taxon>Vertebrata</taxon>
        <taxon>Euteleostomi</taxon>
        <taxon>Amphibia</taxon>
        <taxon>Batrachia</taxon>
        <taxon>Caudata</taxon>
        <taxon>Salamandroidea</taxon>
        <taxon>Salamandridae</taxon>
        <taxon>Pleurodelinae</taxon>
        <taxon>Pleurodeles</taxon>
    </lineage>
</organism>
<sequence>MLPLARTVHQHQHPPAGCKHRSLNMSRDVPQSVPCRGKSIPLGADEETKPGAMKTHTATVLQAVKDTKQSLETQLAAVAIEVGLLRDNH</sequence>
<feature type="compositionally biased region" description="Basic residues" evidence="1">
    <location>
        <begin position="8"/>
        <end position="22"/>
    </location>
</feature>
<comment type="caution">
    <text evidence="2">The sequence shown here is derived from an EMBL/GenBank/DDBJ whole genome shotgun (WGS) entry which is preliminary data.</text>
</comment>
<proteinExistence type="predicted"/>